<organism evidence="2 3">
    <name type="scientific">Rhizobium changzhiense</name>
    <dbReference type="NCBI Taxonomy" id="2692317"/>
    <lineage>
        <taxon>Bacteria</taxon>
        <taxon>Pseudomonadati</taxon>
        <taxon>Pseudomonadota</taxon>
        <taxon>Alphaproteobacteria</taxon>
        <taxon>Hyphomicrobiales</taxon>
        <taxon>Rhizobiaceae</taxon>
        <taxon>Rhizobium/Agrobacterium group</taxon>
        <taxon>Rhizobium</taxon>
    </lineage>
</organism>
<evidence type="ECO:0000259" key="1">
    <source>
        <dbReference type="Pfam" id="PF00535"/>
    </source>
</evidence>
<comment type="caution">
    <text evidence="2">The sequence shown here is derived from an EMBL/GenBank/DDBJ whole genome shotgun (WGS) entry which is preliminary data.</text>
</comment>
<dbReference type="CDD" id="cd00761">
    <property type="entry name" value="Glyco_tranf_GTA_type"/>
    <property type="match status" value="1"/>
</dbReference>
<dbReference type="RefSeq" id="WP_182211569.1">
    <property type="nucleotide sequence ID" value="NZ_JACGBJ010000025.1"/>
</dbReference>
<name>A0ABR6AGY1_9HYPH</name>
<dbReference type="PANTHER" id="PTHR43685:SF2">
    <property type="entry name" value="GLYCOSYLTRANSFERASE 2-LIKE DOMAIN-CONTAINING PROTEIN"/>
    <property type="match status" value="1"/>
</dbReference>
<dbReference type="Gene3D" id="3.90.550.10">
    <property type="entry name" value="Spore Coat Polysaccharide Biosynthesis Protein SpsA, Chain A"/>
    <property type="match status" value="1"/>
</dbReference>
<dbReference type="EMBL" id="JACGBJ010000025">
    <property type="protein sequence ID" value="MBA5805895.1"/>
    <property type="molecule type" value="Genomic_DNA"/>
</dbReference>
<reference evidence="2 3" key="1">
    <citation type="submission" date="2020-07" db="EMBL/GenBank/DDBJ databases">
        <authorList>
            <person name="Sun Q."/>
        </authorList>
    </citation>
    <scope>NUCLEOTIDE SEQUENCE [LARGE SCALE GENOMIC DNA]</scope>
    <source>
        <strain evidence="2 3">WYCCWR 11317</strain>
    </source>
</reference>
<dbReference type="InterPro" id="IPR001173">
    <property type="entry name" value="Glyco_trans_2-like"/>
</dbReference>
<feature type="domain" description="Glycosyltransferase 2-like" evidence="1">
    <location>
        <begin position="6"/>
        <end position="171"/>
    </location>
</feature>
<dbReference type="PANTHER" id="PTHR43685">
    <property type="entry name" value="GLYCOSYLTRANSFERASE"/>
    <property type="match status" value="1"/>
</dbReference>
<sequence length="309" mass="34952">MTKIDVVIATYNGGKRLRRTLESLTRLTLPKSDWRLLMVLNACTDNSRSEAEAFAAILPMTIIEVAEPGKSHALNEAVPHYRSDLVAFTDDDVTVDPEWLSAMIDAAAAHPAYGVFTGKIVGRWEREPSAKLRRWVPLGSTYAVNEKPVSAPCGPGEVWGPNTVYRRAVFDAGLRYNKDVGPRPGKLYPMGQDTEMATRVCQAGFSAYYVAEAVVEHTIKADTVSEDWVVRRAERLAYGIFAIGDRGGYRRRFPKPVPLAADIALNRFFWSLVYPLTFILPEGKQRFWAKWRFFYFRGLWSGYKRFSKQ</sequence>
<accession>A0ABR6AGY1</accession>
<dbReference type="InterPro" id="IPR029044">
    <property type="entry name" value="Nucleotide-diphossugar_trans"/>
</dbReference>
<protein>
    <submittedName>
        <fullName evidence="2">Glycosyltransferase family 2 protein</fullName>
    </submittedName>
</protein>
<dbReference type="Pfam" id="PF00535">
    <property type="entry name" value="Glycos_transf_2"/>
    <property type="match status" value="1"/>
</dbReference>
<keyword evidence="3" id="KW-1185">Reference proteome</keyword>
<dbReference type="SUPFAM" id="SSF53448">
    <property type="entry name" value="Nucleotide-diphospho-sugar transferases"/>
    <property type="match status" value="1"/>
</dbReference>
<gene>
    <name evidence="2" type="ORF">HX902_30220</name>
</gene>
<evidence type="ECO:0000313" key="3">
    <source>
        <dbReference type="Proteomes" id="UP000539787"/>
    </source>
</evidence>
<dbReference type="Proteomes" id="UP000539787">
    <property type="component" value="Unassembled WGS sequence"/>
</dbReference>
<evidence type="ECO:0000313" key="2">
    <source>
        <dbReference type="EMBL" id="MBA5805895.1"/>
    </source>
</evidence>
<proteinExistence type="predicted"/>
<dbReference type="InterPro" id="IPR050834">
    <property type="entry name" value="Glycosyltransf_2"/>
</dbReference>